<evidence type="ECO:0000256" key="7">
    <source>
        <dbReference type="ARBA" id="ARBA00023065"/>
    </source>
</evidence>
<dbReference type="InterPro" id="IPR015853">
    <property type="entry name" value="ABC_transpr_FbpC"/>
</dbReference>
<gene>
    <name evidence="10" type="ORF">LIN78_13150</name>
</gene>
<evidence type="ECO:0000256" key="4">
    <source>
        <dbReference type="ARBA" id="ARBA00022741"/>
    </source>
</evidence>
<keyword evidence="3" id="KW-0410">Iron transport</keyword>
<evidence type="ECO:0000256" key="2">
    <source>
        <dbReference type="ARBA" id="ARBA00022475"/>
    </source>
</evidence>
<keyword evidence="1" id="KW-0813">Transport</keyword>
<evidence type="ECO:0000313" key="11">
    <source>
        <dbReference type="Proteomes" id="UP001165395"/>
    </source>
</evidence>
<keyword evidence="5 10" id="KW-0067">ATP-binding</keyword>
<dbReference type="InterPro" id="IPR003439">
    <property type="entry name" value="ABC_transporter-like_ATP-bd"/>
</dbReference>
<evidence type="ECO:0000313" key="10">
    <source>
        <dbReference type="EMBL" id="MCB6184489.1"/>
    </source>
</evidence>
<dbReference type="EMBL" id="JAJBZT010000007">
    <property type="protein sequence ID" value="MCB6184489.1"/>
    <property type="molecule type" value="Genomic_DNA"/>
</dbReference>
<dbReference type="InterPro" id="IPR003593">
    <property type="entry name" value="AAA+_ATPase"/>
</dbReference>
<dbReference type="PANTHER" id="PTHR42781">
    <property type="entry name" value="SPERMIDINE/PUTRESCINE IMPORT ATP-BINDING PROTEIN POTA"/>
    <property type="match status" value="1"/>
</dbReference>
<dbReference type="InterPro" id="IPR050093">
    <property type="entry name" value="ABC_SmlMolc_Importer"/>
</dbReference>
<comment type="caution">
    <text evidence="10">The sequence shown here is derived from an EMBL/GenBank/DDBJ whole genome shotgun (WGS) entry which is preliminary data.</text>
</comment>
<keyword evidence="4" id="KW-0547">Nucleotide-binding</keyword>
<dbReference type="GO" id="GO:0005524">
    <property type="term" value="F:ATP binding"/>
    <property type="evidence" value="ECO:0007669"/>
    <property type="project" value="UniProtKB-KW"/>
</dbReference>
<dbReference type="SMART" id="SM00382">
    <property type="entry name" value="AAA"/>
    <property type="match status" value="1"/>
</dbReference>
<dbReference type="Proteomes" id="UP001165395">
    <property type="component" value="Unassembled WGS sequence"/>
</dbReference>
<dbReference type="PANTHER" id="PTHR42781:SF4">
    <property type="entry name" value="SPERMIDINE_PUTRESCINE IMPORT ATP-BINDING PROTEIN POTA"/>
    <property type="match status" value="1"/>
</dbReference>
<evidence type="ECO:0000259" key="9">
    <source>
        <dbReference type="PROSITE" id="PS50893"/>
    </source>
</evidence>
<dbReference type="PROSITE" id="PS00211">
    <property type="entry name" value="ABC_TRANSPORTER_1"/>
    <property type="match status" value="1"/>
</dbReference>
<proteinExistence type="predicted"/>
<evidence type="ECO:0000256" key="5">
    <source>
        <dbReference type="ARBA" id="ARBA00022840"/>
    </source>
</evidence>
<dbReference type="RefSeq" id="WP_227181299.1">
    <property type="nucleotide sequence ID" value="NZ_JAJBZT010000007.1"/>
</dbReference>
<dbReference type="SUPFAM" id="SSF52540">
    <property type="entry name" value="P-loop containing nucleoside triphosphate hydrolases"/>
    <property type="match status" value="1"/>
</dbReference>
<keyword evidence="2" id="KW-1003">Cell membrane</keyword>
<evidence type="ECO:0000256" key="6">
    <source>
        <dbReference type="ARBA" id="ARBA00023004"/>
    </source>
</evidence>
<dbReference type="Gene3D" id="3.40.50.300">
    <property type="entry name" value="P-loop containing nucleotide triphosphate hydrolases"/>
    <property type="match status" value="1"/>
</dbReference>
<protein>
    <submittedName>
        <fullName evidence="10">ABC transporter ATP-binding protein</fullName>
    </submittedName>
</protein>
<keyword evidence="7" id="KW-0406">Ion transport</keyword>
<dbReference type="InterPro" id="IPR017871">
    <property type="entry name" value="ABC_transporter-like_CS"/>
</dbReference>
<name>A0ABS8D8I8_9NEIS</name>
<organism evidence="10 11">
    <name type="scientific">Leeia speluncae</name>
    <dbReference type="NCBI Taxonomy" id="2884804"/>
    <lineage>
        <taxon>Bacteria</taxon>
        <taxon>Pseudomonadati</taxon>
        <taxon>Pseudomonadota</taxon>
        <taxon>Betaproteobacteria</taxon>
        <taxon>Neisseriales</taxon>
        <taxon>Leeiaceae</taxon>
        <taxon>Leeia</taxon>
    </lineage>
</organism>
<reference evidence="10" key="1">
    <citation type="submission" date="2021-10" db="EMBL/GenBank/DDBJ databases">
        <title>The complete genome sequence of Leeia sp. TBRC 13508.</title>
        <authorList>
            <person name="Charoenyingcharoen P."/>
            <person name="Yukphan P."/>
        </authorList>
    </citation>
    <scope>NUCLEOTIDE SEQUENCE</scope>
    <source>
        <strain evidence="10">TBRC 13508</strain>
    </source>
</reference>
<evidence type="ECO:0000256" key="8">
    <source>
        <dbReference type="ARBA" id="ARBA00023136"/>
    </source>
</evidence>
<keyword evidence="11" id="KW-1185">Reference proteome</keyword>
<dbReference type="Pfam" id="PF00005">
    <property type="entry name" value="ABC_tran"/>
    <property type="match status" value="1"/>
</dbReference>
<dbReference type="PROSITE" id="PS50893">
    <property type="entry name" value="ABC_TRANSPORTER_2"/>
    <property type="match status" value="1"/>
</dbReference>
<feature type="domain" description="ABC transporter" evidence="9">
    <location>
        <begin position="2"/>
        <end position="234"/>
    </location>
</feature>
<sequence>MLTVHELSKTYLGATKPAVHQISFSLEKGDTLALLGPSGCGKTTVLRLLAGLELPDAGEISFAGTRLDLLSVANRKIGFVFQDYALFPHLTVWENVAFGLSMQGVSSASLKERVDNWLVRLRIADLAERYPNDISGGQQQRVAVARAMAPEPQLLLLDEPFSNLDAQLREDLQQQLRALLKGSGQTSIFVTHDQQEAFYLADQMLIMNEGLCVVAGVADDLYSQPKNEWVAGFLGHKNIKNATLWPDEAFGFDGEPTAKIEALHFQGNNLTVEVIALDERWVLSLSRREWIALGRPTAGSLIPLSVDVTKAVALTA</sequence>
<keyword evidence="6" id="KW-0408">Iron</keyword>
<evidence type="ECO:0000256" key="3">
    <source>
        <dbReference type="ARBA" id="ARBA00022496"/>
    </source>
</evidence>
<dbReference type="CDD" id="cd03259">
    <property type="entry name" value="ABC_Carb_Solutes_like"/>
    <property type="match status" value="1"/>
</dbReference>
<evidence type="ECO:0000256" key="1">
    <source>
        <dbReference type="ARBA" id="ARBA00022448"/>
    </source>
</evidence>
<keyword evidence="8" id="KW-0472">Membrane</keyword>
<accession>A0ABS8D8I8</accession>
<dbReference type="InterPro" id="IPR027417">
    <property type="entry name" value="P-loop_NTPase"/>
</dbReference>